<dbReference type="InterPro" id="IPR036866">
    <property type="entry name" value="RibonucZ/Hydroxyglut_hydro"/>
</dbReference>
<organism evidence="6">
    <name type="scientific">Oppiella nova</name>
    <dbReference type="NCBI Taxonomy" id="334625"/>
    <lineage>
        <taxon>Eukaryota</taxon>
        <taxon>Metazoa</taxon>
        <taxon>Ecdysozoa</taxon>
        <taxon>Arthropoda</taxon>
        <taxon>Chelicerata</taxon>
        <taxon>Arachnida</taxon>
        <taxon>Acari</taxon>
        <taxon>Acariformes</taxon>
        <taxon>Sarcoptiformes</taxon>
        <taxon>Oribatida</taxon>
        <taxon>Brachypylina</taxon>
        <taxon>Oppioidea</taxon>
        <taxon>Oppiidae</taxon>
        <taxon>Oppiella</taxon>
    </lineage>
</organism>
<accession>A0A7R9MPZ6</accession>
<dbReference type="GO" id="GO:0005759">
    <property type="term" value="C:mitochondrial matrix"/>
    <property type="evidence" value="ECO:0007669"/>
    <property type="project" value="TreeGrafter"/>
</dbReference>
<dbReference type="Pfam" id="PF00753">
    <property type="entry name" value="Lactamase_B"/>
    <property type="match status" value="1"/>
</dbReference>
<sequence>MSAIIPKVTKLSPLITRVLGCNPGLMTLQGTNTYLVGRGRKRLLIDTGEPNIPQYVANLKTVIDDNDIQLSEIVITHWHHDHIGGVADVLNTLRLSDTECKIYKICSEEHDKQYSSAFKLNYLSDGQKLSADGVTLRVVATPGHTTDHLVLVLEEENALFS</sequence>
<keyword evidence="4" id="KW-0862">Zinc</keyword>
<dbReference type="GO" id="GO:0003727">
    <property type="term" value="F:single-stranded RNA binding"/>
    <property type="evidence" value="ECO:0007669"/>
    <property type="project" value="TreeGrafter"/>
</dbReference>
<evidence type="ECO:0000259" key="5">
    <source>
        <dbReference type="SMART" id="SM00849"/>
    </source>
</evidence>
<dbReference type="PANTHER" id="PTHR23131:SF0">
    <property type="entry name" value="ENDORIBONUCLEASE LACTB2"/>
    <property type="match status" value="1"/>
</dbReference>
<feature type="non-terminal residue" evidence="6">
    <location>
        <position position="161"/>
    </location>
</feature>
<dbReference type="EMBL" id="CAJPVJ010030864">
    <property type="protein sequence ID" value="CAG2180242.1"/>
    <property type="molecule type" value="Genomic_DNA"/>
</dbReference>
<dbReference type="GO" id="GO:0016787">
    <property type="term" value="F:hydrolase activity"/>
    <property type="evidence" value="ECO:0007669"/>
    <property type="project" value="UniProtKB-KW"/>
</dbReference>
<evidence type="ECO:0000256" key="3">
    <source>
        <dbReference type="ARBA" id="ARBA00022801"/>
    </source>
</evidence>
<dbReference type="GO" id="GO:0046872">
    <property type="term" value="F:metal ion binding"/>
    <property type="evidence" value="ECO:0007669"/>
    <property type="project" value="UniProtKB-KW"/>
</dbReference>
<dbReference type="GO" id="GO:0031123">
    <property type="term" value="P:RNA 3'-end processing"/>
    <property type="evidence" value="ECO:0007669"/>
    <property type="project" value="UniProtKB-ARBA"/>
</dbReference>
<evidence type="ECO:0000313" key="7">
    <source>
        <dbReference type="Proteomes" id="UP000728032"/>
    </source>
</evidence>
<dbReference type="PANTHER" id="PTHR23131">
    <property type="entry name" value="ENDORIBONUCLEASE LACTB2"/>
    <property type="match status" value="1"/>
</dbReference>
<dbReference type="SUPFAM" id="SSF56281">
    <property type="entry name" value="Metallo-hydrolase/oxidoreductase"/>
    <property type="match status" value="1"/>
</dbReference>
<dbReference type="AlphaFoldDB" id="A0A7R9MPZ6"/>
<feature type="domain" description="Metallo-beta-lactamase" evidence="5">
    <location>
        <begin position="30"/>
        <end position="161"/>
    </location>
</feature>
<keyword evidence="3" id="KW-0378">Hydrolase</keyword>
<reference evidence="6" key="1">
    <citation type="submission" date="2020-11" db="EMBL/GenBank/DDBJ databases">
        <authorList>
            <person name="Tran Van P."/>
        </authorList>
    </citation>
    <scope>NUCLEOTIDE SEQUENCE</scope>
</reference>
<protein>
    <recommendedName>
        <fullName evidence="5">Metallo-beta-lactamase domain-containing protein</fullName>
    </recommendedName>
</protein>
<dbReference type="OrthoDB" id="17458at2759"/>
<evidence type="ECO:0000256" key="4">
    <source>
        <dbReference type="ARBA" id="ARBA00022833"/>
    </source>
</evidence>
<comment type="similarity">
    <text evidence="1">Belongs to the metallo-beta-lactamase superfamily.</text>
</comment>
<evidence type="ECO:0000256" key="1">
    <source>
        <dbReference type="ARBA" id="ARBA00007749"/>
    </source>
</evidence>
<dbReference type="InterPro" id="IPR050662">
    <property type="entry name" value="Sec-metab_biosynth-thioest"/>
</dbReference>
<dbReference type="GO" id="GO:0004521">
    <property type="term" value="F:RNA endonuclease activity"/>
    <property type="evidence" value="ECO:0007669"/>
    <property type="project" value="TreeGrafter"/>
</dbReference>
<dbReference type="SMART" id="SM00849">
    <property type="entry name" value="Lactamase_B"/>
    <property type="match status" value="1"/>
</dbReference>
<proteinExistence type="inferred from homology"/>
<dbReference type="EMBL" id="OC945689">
    <property type="protein sequence ID" value="CAD7663105.1"/>
    <property type="molecule type" value="Genomic_DNA"/>
</dbReference>
<dbReference type="FunFam" id="3.60.15.10:FF:000041">
    <property type="entry name" value="Metallo-beta-lactamase domain protein"/>
    <property type="match status" value="1"/>
</dbReference>
<keyword evidence="7" id="KW-1185">Reference proteome</keyword>
<name>A0A7R9MPZ6_9ACAR</name>
<keyword evidence="2" id="KW-0479">Metal-binding</keyword>
<dbReference type="Proteomes" id="UP000728032">
    <property type="component" value="Unassembled WGS sequence"/>
</dbReference>
<gene>
    <name evidence="6" type="ORF">ONB1V03_LOCUS19665</name>
</gene>
<dbReference type="InterPro" id="IPR001279">
    <property type="entry name" value="Metallo-B-lactamas"/>
</dbReference>
<evidence type="ECO:0000256" key="2">
    <source>
        <dbReference type="ARBA" id="ARBA00022723"/>
    </source>
</evidence>
<evidence type="ECO:0000313" key="6">
    <source>
        <dbReference type="EMBL" id="CAD7663105.1"/>
    </source>
</evidence>
<dbReference type="Gene3D" id="3.60.15.10">
    <property type="entry name" value="Ribonuclease Z/Hydroxyacylglutathione hydrolase-like"/>
    <property type="match status" value="1"/>
</dbReference>